<dbReference type="InterPro" id="IPR019402">
    <property type="entry name" value="CWH43_N"/>
</dbReference>
<feature type="domain" description="PGAP2IP second transmembrane" evidence="3">
    <location>
        <begin position="478"/>
        <end position="649"/>
    </location>
</feature>
<dbReference type="Pfam" id="PF23226">
    <property type="entry name" value="Exo_endo_phos_PGAP2IP"/>
    <property type="match status" value="1"/>
</dbReference>
<dbReference type="AlphaFoldDB" id="A0A9N9BCA0"/>
<dbReference type="SUPFAM" id="SSF56219">
    <property type="entry name" value="DNase I-like"/>
    <property type="match status" value="1"/>
</dbReference>
<dbReference type="Proteomes" id="UP000789572">
    <property type="component" value="Unassembled WGS sequence"/>
</dbReference>
<feature type="domain" description="PGAP2IP first transmembrane" evidence="4">
    <location>
        <begin position="303"/>
        <end position="457"/>
    </location>
</feature>
<feature type="transmembrane region" description="Helical" evidence="1">
    <location>
        <begin position="161"/>
        <end position="180"/>
    </location>
</feature>
<dbReference type="Pfam" id="PF10277">
    <property type="entry name" value="Frag1"/>
    <property type="match status" value="1"/>
</dbReference>
<accession>A0A9N9BCA0</accession>
<evidence type="ECO:0000313" key="7">
    <source>
        <dbReference type="Proteomes" id="UP000789572"/>
    </source>
</evidence>
<dbReference type="FunFam" id="3.60.10.10:FF:000031">
    <property type="entry name" value="Calcofluor white hypersensitive protein"/>
    <property type="match status" value="1"/>
</dbReference>
<proteinExistence type="predicted"/>
<feature type="domain" description="PGAP2IP C-terminal nuclease-like" evidence="5">
    <location>
        <begin position="701"/>
        <end position="941"/>
    </location>
</feature>
<dbReference type="InterPro" id="IPR053912">
    <property type="entry name" value="PGAP2IP_TM_1nd"/>
</dbReference>
<dbReference type="InterPro" id="IPR053911">
    <property type="entry name" value="PGAP2IP_TM_2nd"/>
</dbReference>
<feature type="transmembrane region" description="Helical" evidence="1">
    <location>
        <begin position="519"/>
        <end position="538"/>
    </location>
</feature>
<feature type="transmembrane region" description="Helical" evidence="1">
    <location>
        <begin position="356"/>
        <end position="372"/>
    </location>
</feature>
<feature type="non-terminal residue" evidence="6">
    <location>
        <position position="1"/>
    </location>
</feature>
<dbReference type="GO" id="GO:0016020">
    <property type="term" value="C:membrane"/>
    <property type="evidence" value="ECO:0007669"/>
    <property type="project" value="GOC"/>
</dbReference>
<feature type="transmembrane region" description="Helical" evidence="1">
    <location>
        <begin position="567"/>
        <end position="585"/>
    </location>
</feature>
<feature type="domain" description="CWH43-like N-terminal" evidence="2">
    <location>
        <begin position="39"/>
        <end position="247"/>
    </location>
</feature>
<evidence type="ECO:0000259" key="4">
    <source>
        <dbReference type="Pfam" id="PF23022"/>
    </source>
</evidence>
<feature type="transmembrane region" description="Helical" evidence="1">
    <location>
        <begin position="410"/>
        <end position="430"/>
    </location>
</feature>
<feature type="transmembrane region" description="Helical" evidence="1">
    <location>
        <begin position="480"/>
        <end position="499"/>
    </location>
</feature>
<dbReference type="Pfam" id="PF23021">
    <property type="entry name" value="6TM_2nd_PGAP2IP"/>
    <property type="match status" value="1"/>
</dbReference>
<keyword evidence="1" id="KW-0812">Transmembrane</keyword>
<evidence type="ECO:0000259" key="3">
    <source>
        <dbReference type="Pfam" id="PF23021"/>
    </source>
</evidence>
<gene>
    <name evidence="6" type="ORF">POCULU_LOCUS5610</name>
</gene>
<dbReference type="OrthoDB" id="68581at2759"/>
<feature type="transmembrane region" description="Helical" evidence="1">
    <location>
        <begin position="97"/>
        <end position="120"/>
    </location>
</feature>
<keyword evidence="1" id="KW-0472">Membrane</keyword>
<dbReference type="InterPro" id="IPR036691">
    <property type="entry name" value="Endo/exonu/phosph_ase_sf"/>
</dbReference>
<feature type="transmembrane region" description="Helical" evidence="1">
    <location>
        <begin position="378"/>
        <end position="398"/>
    </location>
</feature>
<evidence type="ECO:0000313" key="6">
    <source>
        <dbReference type="EMBL" id="CAG8563040.1"/>
    </source>
</evidence>
<dbReference type="EMBL" id="CAJVPJ010000885">
    <property type="protein sequence ID" value="CAG8563040.1"/>
    <property type="molecule type" value="Genomic_DNA"/>
</dbReference>
<feature type="transmembrane region" description="Helical" evidence="1">
    <location>
        <begin position="545"/>
        <end position="561"/>
    </location>
</feature>
<evidence type="ECO:0000259" key="2">
    <source>
        <dbReference type="Pfam" id="PF10277"/>
    </source>
</evidence>
<feature type="transmembrane region" description="Helical" evidence="1">
    <location>
        <begin position="442"/>
        <end position="460"/>
    </location>
</feature>
<keyword evidence="7" id="KW-1185">Reference proteome</keyword>
<dbReference type="PANTHER" id="PTHR14859">
    <property type="entry name" value="CALCOFLUOR WHITE HYPERSENSITIVE PROTEIN PRECURSOR"/>
    <property type="match status" value="1"/>
</dbReference>
<feature type="transmembrane region" description="Helical" evidence="1">
    <location>
        <begin position="45"/>
        <end position="66"/>
    </location>
</feature>
<dbReference type="Gene3D" id="3.60.10.10">
    <property type="entry name" value="Endonuclease/exonuclease/phosphatase"/>
    <property type="match status" value="1"/>
</dbReference>
<feature type="transmembrane region" description="Helical" evidence="1">
    <location>
        <begin position="670"/>
        <end position="688"/>
    </location>
</feature>
<dbReference type="Pfam" id="PF23022">
    <property type="entry name" value="6TM_1st_PGAP2IP"/>
    <property type="match status" value="1"/>
</dbReference>
<dbReference type="GO" id="GO:0005783">
    <property type="term" value="C:endoplasmic reticulum"/>
    <property type="evidence" value="ECO:0007669"/>
    <property type="project" value="TreeGrafter"/>
</dbReference>
<dbReference type="GO" id="GO:0006506">
    <property type="term" value="P:GPI anchor biosynthetic process"/>
    <property type="evidence" value="ECO:0007669"/>
    <property type="project" value="TreeGrafter"/>
</dbReference>
<feature type="transmembrane region" description="Helical" evidence="1">
    <location>
        <begin position="632"/>
        <end position="649"/>
    </location>
</feature>
<dbReference type="PANTHER" id="PTHR14859:SF1">
    <property type="entry name" value="PGAP2-INTERACTING PROTEIN"/>
    <property type="match status" value="1"/>
</dbReference>
<keyword evidence="1" id="KW-1133">Transmembrane helix</keyword>
<name>A0A9N9BCA0_9GLOM</name>
<organism evidence="6 7">
    <name type="scientific">Paraglomus occultum</name>
    <dbReference type="NCBI Taxonomy" id="144539"/>
    <lineage>
        <taxon>Eukaryota</taxon>
        <taxon>Fungi</taxon>
        <taxon>Fungi incertae sedis</taxon>
        <taxon>Mucoromycota</taxon>
        <taxon>Glomeromycotina</taxon>
        <taxon>Glomeromycetes</taxon>
        <taxon>Paraglomerales</taxon>
        <taxon>Paraglomeraceae</taxon>
        <taxon>Paraglomus</taxon>
    </lineage>
</organism>
<evidence type="ECO:0000256" key="1">
    <source>
        <dbReference type="SAM" id="Phobius"/>
    </source>
</evidence>
<comment type="caution">
    <text evidence="6">The sequence shown here is derived from an EMBL/GenBank/DDBJ whole genome shotgun (WGS) entry which is preliminary data.</text>
</comment>
<feature type="transmembrane region" description="Helical" evidence="1">
    <location>
        <begin position="299"/>
        <end position="320"/>
    </location>
</feature>
<dbReference type="InterPro" id="IPR057315">
    <property type="entry name" value="Exo_endo_phos_PGAP2IP_C"/>
</dbReference>
<feature type="transmembrane region" description="Helical" evidence="1">
    <location>
        <begin position="192"/>
        <end position="209"/>
    </location>
</feature>
<sequence length="971" mass="109188">VFKYYLETTGNNRIRPQLGCGVSSNNSKWRLPKSHRVNGAWVPQVHTLFAFVAFFSALVVACWTDYRAIVKNQHWGYPQEWFPSVSATTGDRYPARAIFQIFMAVNSGPRFLLLYLFYLYSSSNSNSVFPKIHAVVGLLRTLSCGGWVYVTSSEDHDTHDIAMVSYLVLTIPWMFGALTLSQNPKTKKWRKMVACVFFGSLVPMAYQFYQHKANRIAGAYSIYALFEWGLIIYDVLFDAISLYDFNTLELAVIDVNRQSSRKVVATSSIAEKATDGTTNNETLLKVGDWNNLKEFIVDVYLAFVHWSMLTSLAVTIWYFPLWHMGLSGYEVTILITCVAGLLGIQPIRDTVRSYKGYIQLASLVGVAAYLVKDPVARLLTVTFGLALNILVWTSKWVENTDDPGRLERESLVWLLGLILSNVVKMAWWANNPIWPIMHPGNGGANGTGLFLAILASVEVIRRNDRTPSPGEKTIRPDKWFASAAGFGSLLFAFHCLLTDTTTITRWVYKGYPDTGPMPVPWGALTIVAMSLGVVLSTSRKFVTGLPWYAFACVACGCMYYFPGWKGFYGGLALAIYLVSVAPSFIRSVAYSPPGKTFFTAMIIYIILCLANIWTVAYAFVPAGEYLREHTDYVLIIMMGLIGMGVHAAGRSYSFKHAHVNVTRYSRYYTKLCLGVLVVLSTLIMLGRLPRAPPVPYHPEDKLLTAGIWTIHFALDNDMWASEVRIRDAIKELELDVIGLLESDLGRTIMGNRDLSQFLSEELDMYADYGPGPSKHTWGCTMLSKFPILRSTHHLLPSPVGELACAIHATLDVYGKEVDVIVSHNGQEEDPYDRELQTKELARIMRESANPFVFLGYVVTEPLKGNYHILMKGGNVNDIDPTDDDRWCEYVAYRGLKRTGYARVSHGDVTDTEIQIGKFQVLDEYDSSTWTASYKRVSEDKVSPGLRFPPQFKGKGVRGHAYHVFDEPRYYN</sequence>
<reference evidence="6" key="1">
    <citation type="submission" date="2021-06" db="EMBL/GenBank/DDBJ databases">
        <authorList>
            <person name="Kallberg Y."/>
            <person name="Tangrot J."/>
            <person name="Rosling A."/>
        </authorList>
    </citation>
    <scope>NUCLEOTIDE SEQUENCE</scope>
    <source>
        <strain evidence="6">IA702</strain>
    </source>
</reference>
<feature type="transmembrane region" description="Helical" evidence="1">
    <location>
        <begin position="326"/>
        <end position="344"/>
    </location>
</feature>
<feature type="transmembrane region" description="Helical" evidence="1">
    <location>
        <begin position="215"/>
        <end position="236"/>
    </location>
</feature>
<feature type="transmembrane region" description="Helical" evidence="1">
    <location>
        <begin position="597"/>
        <end position="620"/>
    </location>
</feature>
<evidence type="ECO:0000259" key="5">
    <source>
        <dbReference type="Pfam" id="PF23226"/>
    </source>
</evidence>
<dbReference type="InterPro" id="IPR051916">
    <property type="entry name" value="GPI-anchor_lipid_remodeler"/>
</dbReference>
<dbReference type="GO" id="GO:0031505">
    <property type="term" value="P:fungal-type cell wall organization"/>
    <property type="evidence" value="ECO:0007669"/>
    <property type="project" value="TreeGrafter"/>
</dbReference>
<protein>
    <submittedName>
        <fullName evidence="6">3206_t:CDS:1</fullName>
    </submittedName>
</protein>